<sequence length="326" mass="36807">MPGQNNQSIVQNSPIPSYHQIYEMLNMIPWEPDNTEEALAVRSQWIQSISEQNQPLGTIQSGSNNVEELNGSLLSLPENNDEYLFDFVLNSSGVSSPLNFPPDFLQPGGSFSSHHDANTTLQHQVEMMQQMLSYQQAIITQQAERIQWLQLQLQIQNIPQQIQLPETSSENITNPDDSGETKITHGSKPKAHGKRSIEVRAAEAGARLARLRMGHSKPEESSEEITQRLQKRSFDQKYIRLYIKAYKTVYMRHKTEDASLKRKRQPEDIPGAKKQRNDWNNSSEASFISGPSTFFANSKRTANFSASENEVSCSDDSTNFSSVSKS</sequence>
<feature type="region of interest" description="Disordered" evidence="1">
    <location>
        <begin position="305"/>
        <end position="326"/>
    </location>
</feature>
<evidence type="ECO:0000313" key="3">
    <source>
        <dbReference type="Proteomes" id="UP000054997"/>
    </source>
</evidence>
<dbReference type="AlphaFoldDB" id="A0A0W0VMQ4"/>
<feature type="region of interest" description="Disordered" evidence="1">
    <location>
        <begin position="166"/>
        <end position="195"/>
    </location>
</feature>
<accession>A0A0W0VMQ4</accession>
<dbReference type="Proteomes" id="UP000054997">
    <property type="component" value="Unassembled WGS sequence"/>
</dbReference>
<feature type="compositionally biased region" description="Polar residues" evidence="1">
    <location>
        <begin position="278"/>
        <end position="292"/>
    </location>
</feature>
<feature type="compositionally biased region" description="Polar residues" evidence="1">
    <location>
        <begin position="166"/>
        <end position="176"/>
    </location>
</feature>
<comment type="caution">
    <text evidence="2">The sequence shown here is derived from an EMBL/GenBank/DDBJ whole genome shotgun (WGS) entry which is preliminary data.</text>
</comment>
<dbReference type="PATRIC" id="fig|45068.5.peg.1384"/>
<organism evidence="2 3">
    <name type="scientific">Legionella londiniensis</name>
    <dbReference type="NCBI Taxonomy" id="45068"/>
    <lineage>
        <taxon>Bacteria</taxon>
        <taxon>Pseudomonadati</taxon>
        <taxon>Pseudomonadota</taxon>
        <taxon>Gammaproteobacteria</taxon>
        <taxon>Legionellales</taxon>
        <taxon>Legionellaceae</taxon>
        <taxon>Legionella</taxon>
    </lineage>
</organism>
<feature type="region of interest" description="Disordered" evidence="1">
    <location>
        <begin position="255"/>
        <end position="292"/>
    </location>
</feature>
<proteinExistence type="predicted"/>
<feature type="compositionally biased region" description="Basic residues" evidence="1">
    <location>
        <begin position="185"/>
        <end position="194"/>
    </location>
</feature>
<evidence type="ECO:0000313" key="2">
    <source>
        <dbReference type="EMBL" id="KTD21181.1"/>
    </source>
</evidence>
<dbReference type="EMBL" id="LNYK01000016">
    <property type="protein sequence ID" value="KTD21181.1"/>
    <property type="molecule type" value="Genomic_DNA"/>
</dbReference>
<protein>
    <submittedName>
        <fullName evidence="2">Uncharacterized protein</fullName>
    </submittedName>
</protein>
<gene>
    <name evidence="2" type="ORF">Llon_1279</name>
</gene>
<reference evidence="2 3" key="1">
    <citation type="submission" date="2015-11" db="EMBL/GenBank/DDBJ databases">
        <title>Genomic analysis of 38 Legionella species identifies large and diverse effector repertoires.</title>
        <authorList>
            <person name="Burstein D."/>
            <person name="Amaro F."/>
            <person name="Zusman T."/>
            <person name="Lifshitz Z."/>
            <person name="Cohen O."/>
            <person name="Gilbert J.A."/>
            <person name="Pupko T."/>
            <person name="Shuman H.A."/>
            <person name="Segal G."/>
        </authorList>
    </citation>
    <scope>NUCLEOTIDE SEQUENCE [LARGE SCALE GENOMIC DNA]</scope>
    <source>
        <strain evidence="2 3">ATCC 49505</strain>
    </source>
</reference>
<dbReference type="RefSeq" id="WP_058529276.1">
    <property type="nucleotide sequence ID" value="NZ_CAAAHZ010000003.1"/>
</dbReference>
<keyword evidence="3" id="KW-1185">Reference proteome</keyword>
<evidence type="ECO:0000256" key="1">
    <source>
        <dbReference type="SAM" id="MobiDB-lite"/>
    </source>
</evidence>
<name>A0A0W0VMQ4_9GAMM</name>
<feature type="compositionally biased region" description="Basic and acidic residues" evidence="1">
    <location>
        <begin position="255"/>
        <end position="277"/>
    </location>
</feature>